<protein>
    <recommendedName>
        <fullName evidence="3">Bacteriophage T4 Gp32 single-stranded DNA-binding domain-containing protein</fullName>
    </recommendedName>
</protein>
<name>A0A382VNS4_9ZZZZ</name>
<dbReference type="GO" id="GO:0003697">
    <property type="term" value="F:single-stranded DNA binding"/>
    <property type="evidence" value="ECO:0007669"/>
    <property type="project" value="InterPro"/>
</dbReference>
<dbReference type="Gene3D" id="3.90.198.10">
    <property type="entry name" value="Replication Fork Single-Stranded Dna Binding Protein"/>
    <property type="match status" value="1"/>
</dbReference>
<dbReference type="InterPro" id="IPR012340">
    <property type="entry name" value="NA-bd_OB-fold"/>
</dbReference>
<dbReference type="HAMAP" id="MF_04152">
    <property type="entry name" value="SSB_T4"/>
    <property type="match status" value="1"/>
</dbReference>
<dbReference type="InterPro" id="IPR044947">
    <property type="entry name" value="Phage_T4_Gp32_ssDNA-bd_sf"/>
</dbReference>
<dbReference type="InterPro" id="IPR046395">
    <property type="entry name" value="SSB_T4"/>
</dbReference>
<proteinExistence type="inferred from homology"/>
<keyword evidence="2" id="KW-1194">Viral DNA replication</keyword>
<dbReference type="GO" id="GO:0039693">
    <property type="term" value="P:viral DNA genome replication"/>
    <property type="evidence" value="ECO:0007669"/>
    <property type="project" value="UniProtKB-KW"/>
</dbReference>
<evidence type="ECO:0000256" key="2">
    <source>
        <dbReference type="ARBA" id="ARBA00023109"/>
    </source>
</evidence>
<evidence type="ECO:0000256" key="1">
    <source>
        <dbReference type="ARBA" id="ARBA00022491"/>
    </source>
</evidence>
<dbReference type="EMBL" id="UINC01153358">
    <property type="protein sequence ID" value="SVD48040.1"/>
    <property type="molecule type" value="Genomic_DNA"/>
</dbReference>
<sequence length="250" mass="28812">MSFSDLKEKAGNFEKLQAELEKVNNPVSSFADDRFWKPDLDKSGNGYAVIRFLPQPSGEDLPWCKIWSHAFNGPGGWYIENSLTTLQKKDPVSEYNTELWNSGVEANKDVARKQKRILKYYSNVLVVSDPKHPENEGKVFLYRFGKKIFDKISEVMNPQFDDESPMNPFDFWEGANFKLKVRKVDGFWNYDKSEFEAAAALLDGNDTQLEEVYGKLYSLKQFLTEENFKSYDELKEKFNRVVTGSSVTGT</sequence>
<dbReference type="Pfam" id="PF08804">
    <property type="entry name" value="gp32"/>
    <property type="match status" value="1"/>
</dbReference>
<accession>A0A382VNS4</accession>
<evidence type="ECO:0000259" key="3">
    <source>
        <dbReference type="Pfam" id="PF08804"/>
    </source>
</evidence>
<gene>
    <name evidence="4" type="ORF">METZ01_LOCUS400894</name>
</gene>
<feature type="domain" description="Bacteriophage T4 Gp32 single-stranded DNA-binding" evidence="3">
    <location>
        <begin position="44"/>
        <end position="241"/>
    </location>
</feature>
<keyword evidence="1" id="KW-0678">Repressor</keyword>
<feature type="non-terminal residue" evidence="4">
    <location>
        <position position="250"/>
    </location>
</feature>
<organism evidence="4">
    <name type="scientific">marine metagenome</name>
    <dbReference type="NCBI Taxonomy" id="408172"/>
    <lineage>
        <taxon>unclassified sequences</taxon>
        <taxon>metagenomes</taxon>
        <taxon>ecological metagenomes</taxon>
    </lineage>
</organism>
<keyword evidence="2" id="KW-0235">DNA replication</keyword>
<reference evidence="4" key="1">
    <citation type="submission" date="2018-05" db="EMBL/GenBank/DDBJ databases">
        <authorList>
            <person name="Lanie J.A."/>
            <person name="Ng W.-L."/>
            <person name="Kazmierczak K.M."/>
            <person name="Andrzejewski T.M."/>
            <person name="Davidsen T.M."/>
            <person name="Wayne K.J."/>
            <person name="Tettelin H."/>
            <person name="Glass J.I."/>
            <person name="Rusch D."/>
            <person name="Podicherti R."/>
            <person name="Tsui H.-C.T."/>
            <person name="Winkler M.E."/>
        </authorList>
    </citation>
    <scope>NUCLEOTIDE SEQUENCE</scope>
</reference>
<dbReference type="AlphaFoldDB" id="A0A382VNS4"/>
<evidence type="ECO:0000313" key="4">
    <source>
        <dbReference type="EMBL" id="SVD48040.1"/>
    </source>
</evidence>
<dbReference type="InterPro" id="IPR012339">
    <property type="entry name" value="Phage_T4_Gp32_ssDNA-bd"/>
</dbReference>
<dbReference type="SUPFAM" id="SSF50249">
    <property type="entry name" value="Nucleic acid-binding proteins"/>
    <property type="match status" value="1"/>
</dbReference>